<proteinExistence type="predicted"/>
<sequence>MSEEYAIHHLMSEKSDIFSYGVMLLEIITGIRNLDYCNIHRGDSLLDYVWTQWNECNALD</sequence>
<dbReference type="Proteomes" id="UP000836841">
    <property type="component" value="Chromosome 3"/>
</dbReference>
<dbReference type="InterPro" id="IPR011009">
    <property type="entry name" value="Kinase-like_dom_sf"/>
</dbReference>
<organism evidence="1 2">
    <name type="scientific">Thlaspi arvense</name>
    <name type="common">Field penny-cress</name>
    <dbReference type="NCBI Taxonomy" id="13288"/>
    <lineage>
        <taxon>Eukaryota</taxon>
        <taxon>Viridiplantae</taxon>
        <taxon>Streptophyta</taxon>
        <taxon>Embryophyta</taxon>
        <taxon>Tracheophyta</taxon>
        <taxon>Spermatophyta</taxon>
        <taxon>Magnoliopsida</taxon>
        <taxon>eudicotyledons</taxon>
        <taxon>Gunneridae</taxon>
        <taxon>Pentapetalae</taxon>
        <taxon>rosids</taxon>
        <taxon>malvids</taxon>
        <taxon>Brassicales</taxon>
        <taxon>Brassicaceae</taxon>
        <taxon>Thlaspideae</taxon>
        <taxon>Thlaspi</taxon>
    </lineage>
</organism>
<name>A0AAU9RVR0_THLAR</name>
<evidence type="ECO:0000313" key="2">
    <source>
        <dbReference type="Proteomes" id="UP000836841"/>
    </source>
</evidence>
<keyword evidence="2" id="KW-1185">Reference proteome</keyword>
<evidence type="ECO:0000313" key="1">
    <source>
        <dbReference type="EMBL" id="CAH2052210.1"/>
    </source>
</evidence>
<dbReference type="EMBL" id="OU466859">
    <property type="protein sequence ID" value="CAH2052210.1"/>
    <property type="molecule type" value="Genomic_DNA"/>
</dbReference>
<dbReference type="PANTHER" id="PTHR27006:SF606">
    <property type="entry name" value="INTERLEUKIN-1 RECEPTOR-ASSOCIATED KINASE 4"/>
    <property type="match status" value="1"/>
</dbReference>
<evidence type="ECO:0008006" key="3">
    <source>
        <dbReference type="Google" id="ProtNLM"/>
    </source>
</evidence>
<dbReference type="SUPFAM" id="SSF56112">
    <property type="entry name" value="Protein kinase-like (PK-like)"/>
    <property type="match status" value="1"/>
</dbReference>
<gene>
    <name evidence="1" type="ORF">TAV2_LOCUS10535</name>
</gene>
<dbReference type="Gene3D" id="1.10.510.10">
    <property type="entry name" value="Transferase(Phosphotransferase) domain 1"/>
    <property type="match status" value="1"/>
</dbReference>
<feature type="non-terminal residue" evidence="1">
    <location>
        <position position="60"/>
    </location>
</feature>
<reference evidence="1 2" key="1">
    <citation type="submission" date="2022-03" db="EMBL/GenBank/DDBJ databases">
        <authorList>
            <person name="Nunn A."/>
            <person name="Chopra R."/>
            <person name="Nunn A."/>
            <person name="Contreras Garrido A."/>
        </authorList>
    </citation>
    <scope>NUCLEOTIDE SEQUENCE [LARGE SCALE GENOMIC DNA]</scope>
</reference>
<dbReference type="PANTHER" id="PTHR27006">
    <property type="entry name" value="PROMASTIGOTE SURFACE ANTIGEN PROTEIN PSA"/>
    <property type="match status" value="1"/>
</dbReference>
<dbReference type="AlphaFoldDB" id="A0AAU9RVR0"/>
<protein>
    <recommendedName>
        <fullName evidence="3">Serine-threonine/tyrosine-protein kinase catalytic domain-containing protein</fullName>
    </recommendedName>
</protein>
<accession>A0AAU9RVR0</accession>